<dbReference type="AlphaFoldDB" id="A0A383CXW7"/>
<evidence type="ECO:0000313" key="1">
    <source>
        <dbReference type="EMBL" id="SVE37177.1"/>
    </source>
</evidence>
<reference evidence="1" key="1">
    <citation type="submission" date="2018-05" db="EMBL/GenBank/DDBJ databases">
        <authorList>
            <person name="Lanie J.A."/>
            <person name="Ng W.-L."/>
            <person name="Kazmierczak K.M."/>
            <person name="Andrzejewski T.M."/>
            <person name="Davidsen T.M."/>
            <person name="Wayne K.J."/>
            <person name="Tettelin H."/>
            <person name="Glass J.I."/>
            <person name="Rusch D."/>
            <person name="Podicherti R."/>
            <person name="Tsui H.-C.T."/>
            <person name="Winkler M.E."/>
        </authorList>
    </citation>
    <scope>NUCLEOTIDE SEQUENCE</scope>
</reference>
<protein>
    <recommendedName>
        <fullName evidence="2">DUF1501 domain-containing protein</fullName>
    </recommendedName>
</protein>
<dbReference type="EMBL" id="UINC01212725">
    <property type="protein sequence ID" value="SVE37177.1"/>
    <property type="molecule type" value="Genomic_DNA"/>
</dbReference>
<sequence>MESTAKAPVLVVVQLTGGNDFMNTIIPYTNPVYYDSRRKVFIPENETLPLNDTLGFHPSLGPLKELYDNGNVAIVQGIGYPNSSRSHFRGMDIWHTCEPDKIGNEGWLGRTIRDLDPEKGNVLTGVNFGRGLPRALTLTGIPIASVGDLDNYGVMASISEERSRSELLDSFKQMYASSIGTGPVMDYRKQTGLDVLKGADQLKDAPTKYSSKIEYSENPIAKS</sequence>
<organism evidence="1">
    <name type="scientific">marine metagenome</name>
    <dbReference type="NCBI Taxonomy" id="408172"/>
    <lineage>
        <taxon>unclassified sequences</taxon>
        <taxon>metagenomes</taxon>
        <taxon>ecological metagenomes</taxon>
    </lineage>
</organism>
<evidence type="ECO:0008006" key="2">
    <source>
        <dbReference type="Google" id="ProtNLM"/>
    </source>
</evidence>
<gene>
    <name evidence="1" type="ORF">METZ01_LOCUS490031</name>
</gene>
<feature type="non-terminal residue" evidence="1">
    <location>
        <position position="223"/>
    </location>
</feature>
<proteinExistence type="predicted"/>
<accession>A0A383CXW7</accession>
<name>A0A383CXW7_9ZZZZ</name>